<dbReference type="EMBL" id="CP023004">
    <property type="protein sequence ID" value="AWI08041.1"/>
    <property type="molecule type" value="Genomic_DNA"/>
</dbReference>
<name>A0A2U8DZQ8_9BACT</name>
<evidence type="ECO:0000313" key="1">
    <source>
        <dbReference type="EMBL" id="AWI08041.1"/>
    </source>
</evidence>
<proteinExistence type="predicted"/>
<accession>A0A2U8DZQ8</accession>
<protein>
    <submittedName>
        <fullName evidence="1">Uncharacterized protein</fullName>
    </submittedName>
</protein>
<organism evidence="1 2">
    <name type="scientific">Ereboglobus luteus</name>
    <dbReference type="NCBI Taxonomy" id="1796921"/>
    <lineage>
        <taxon>Bacteria</taxon>
        <taxon>Pseudomonadati</taxon>
        <taxon>Verrucomicrobiota</taxon>
        <taxon>Opitutia</taxon>
        <taxon>Opitutales</taxon>
        <taxon>Opitutaceae</taxon>
        <taxon>Ereboglobus</taxon>
    </lineage>
</organism>
<sequence>MIGQGGFTEAALRFFSRVFGVPDFGRILFVKMLSAISTADKILFGPVQFVRRARRETAGGNIRAHTEPVA</sequence>
<gene>
    <name evidence="1" type="ORF">CKA38_01070</name>
</gene>
<dbReference type="AlphaFoldDB" id="A0A2U8DZQ8"/>
<evidence type="ECO:0000313" key="2">
    <source>
        <dbReference type="Proteomes" id="UP000244896"/>
    </source>
</evidence>
<keyword evidence="2" id="KW-1185">Reference proteome</keyword>
<dbReference type="Proteomes" id="UP000244896">
    <property type="component" value="Chromosome"/>
</dbReference>
<dbReference type="KEGG" id="elut:CKA38_01070"/>
<reference evidence="1 2" key="1">
    <citation type="journal article" date="2018" name="Syst. Appl. Microbiol.">
        <title>Ereboglobus luteus gen. nov. sp. nov. from cockroach guts, and new insights into the oxygen relationship of the genera Opitutus and Didymococcus (Verrucomicrobia: Opitutaceae).</title>
        <authorList>
            <person name="Tegtmeier D."/>
            <person name="Belitz A."/>
            <person name="Radek R."/>
            <person name="Heimerl T."/>
            <person name="Brune A."/>
        </authorList>
    </citation>
    <scope>NUCLEOTIDE SEQUENCE [LARGE SCALE GENOMIC DNA]</scope>
    <source>
        <strain evidence="1 2">Ho45</strain>
    </source>
</reference>